<keyword evidence="9" id="KW-1185">Reference proteome</keyword>
<evidence type="ECO:0000256" key="3">
    <source>
        <dbReference type="ARBA" id="ARBA00022729"/>
    </source>
</evidence>
<evidence type="ECO:0000256" key="4">
    <source>
        <dbReference type="ARBA" id="ARBA00023136"/>
    </source>
</evidence>
<keyword evidence="6 8" id="KW-0449">Lipoprotein</keyword>
<comment type="similarity">
    <text evidence="1">Belongs to the EcnA/EcnB lipoprotein family.</text>
</comment>
<dbReference type="EMBL" id="VLTJ01000039">
    <property type="protein sequence ID" value="TSH90308.1"/>
    <property type="molecule type" value="Genomic_DNA"/>
</dbReference>
<reference evidence="8 9" key="1">
    <citation type="submission" date="2019-07" db="EMBL/GenBank/DDBJ databases">
        <title>Qingshengfaniella alkalisoli gen. nov., sp. nov., isolated from saline soil.</title>
        <authorList>
            <person name="Xu L."/>
            <person name="Huang X.-X."/>
            <person name="Sun J.-Q."/>
        </authorList>
    </citation>
    <scope>NUCLEOTIDE SEQUENCE [LARGE SCALE GENOMIC DNA]</scope>
    <source>
        <strain evidence="8 9">DSM 27279</strain>
    </source>
</reference>
<evidence type="ECO:0000256" key="1">
    <source>
        <dbReference type="ARBA" id="ARBA00010296"/>
    </source>
</evidence>
<evidence type="ECO:0000313" key="9">
    <source>
        <dbReference type="Proteomes" id="UP000318405"/>
    </source>
</evidence>
<dbReference type="Proteomes" id="UP000318405">
    <property type="component" value="Unassembled WGS sequence"/>
</dbReference>
<name>A0A556ABP6_9BURK</name>
<dbReference type="GO" id="GO:0016020">
    <property type="term" value="C:membrane"/>
    <property type="evidence" value="ECO:0007669"/>
    <property type="project" value="InterPro"/>
</dbReference>
<dbReference type="GO" id="GO:0009636">
    <property type="term" value="P:response to toxic substance"/>
    <property type="evidence" value="ECO:0007669"/>
    <property type="project" value="InterPro"/>
</dbReference>
<keyword evidence="4" id="KW-0472">Membrane</keyword>
<accession>A0A556ABP6</accession>
<evidence type="ECO:0000256" key="2">
    <source>
        <dbReference type="ARBA" id="ARBA00022475"/>
    </source>
</evidence>
<dbReference type="OrthoDB" id="9181810at2"/>
<keyword evidence="3 7" id="KW-0732">Signal</keyword>
<organism evidence="8 9">
    <name type="scientific">Verticiella sediminum</name>
    <dbReference type="NCBI Taxonomy" id="1247510"/>
    <lineage>
        <taxon>Bacteria</taxon>
        <taxon>Pseudomonadati</taxon>
        <taxon>Pseudomonadota</taxon>
        <taxon>Betaproteobacteria</taxon>
        <taxon>Burkholderiales</taxon>
        <taxon>Alcaligenaceae</taxon>
        <taxon>Verticiella</taxon>
    </lineage>
</organism>
<protein>
    <submittedName>
        <fullName evidence="8">Entericidin A/B family lipoprotein</fullName>
    </submittedName>
</protein>
<dbReference type="InterPro" id="IPR012556">
    <property type="entry name" value="Entericidin"/>
</dbReference>
<proteinExistence type="inferred from homology"/>
<dbReference type="PROSITE" id="PS51257">
    <property type="entry name" value="PROKAR_LIPOPROTEIN"/>
    <property type="match status" value="1"/>
</dbReference>
<sequence length="44" mass="4573">MKKAWLAMMVCMSALVAGCNTMEGAGKDIQAGGQAIENSAERAK</sequence>
<comment type="caution">
    <text evidence="8">The sequence shown here is derived from an EMBL/GenBank/DDBJ whole genome shotgun (WGS) entry which is preliminary data.</text>
</comment>
<evidence type="ECO:0000256" key="7">
    <source>
        <dbReference type="SAM" id="SignalP"/>
    </source>
</evidence>
<feature type="chain" id="PRO_5021785818" evidence="7">
    <location>
        <begin position="20"/>
        <end position="44"/>
    </location>
</feature>
<evidence type="ECO:0000256" key="5">
    <source>
        <dbReference type="ARBA" id="ARBA00023139"/>
    </source>
</evidence>
<keyword evidence="5" id="KW-0564">Palmitate</keyword>
<evidence type="ECO:0000256" key="6">
    <source>
        <dbReference type="ARBA" id="ARBA00023288"/>
    </source>
</evidence>
<dbReference type="AlphaFoldDB" id="A0A556ABP6"/>
<evidence type="ECO:0000313" key="8">
    <source>
        <dbReference type="EMBL" id="TSH90308.1"/>
    </source>
</evidence>
<dbReference type="RefSeq" id="WP_143950224.1">
    <property type="nucleotide sequence ID" value="NZ_BAABMB010000003.1"/>
</dbReference>
<dbReference type="Pfam" id="PF08085">
    <property type="entry name" value="Entericidin"/>
    <property type="match status" value="1"/>
</dbReference>
<keyword evidence="2" id="KW-1003">Cell membrane</keyword>
<gene>
    <name evidence="8" type="ORF">FOZ76_21005</name>
</gene>
<feature type="signal peptide" evidence="7">
    <location>
        <begin position="1"/>
        <end position="19"/>
    </location>
</feature>